<protein>
    <submittedName>
        <fullName evidence="2">Uncharacterized protein</fullName>
    </submittedName>
</protein>
<evidence type="ECO:0000313" key="2">
    <source>
        <dbReference type="EMBL" id="KAG5669902.1"/>
    </source>
</evidence>
<evidence type="ECO:0000313" key="3">
    <source>
        <dbReference type="Proteomes" id="UP001107558"/>
    </source>
</evidence>
<evidence type="ECO:0000256" key="1">
    <source>
        <dbReference type="SAM" id="Phobius"/>
    </source>
</evidence>
<gene>
    <name evidence="2" type="ORF">PVAND_000192</name>
</gene>
<dbReference type="OrthoDB" id="10480901at2759"/>
<keyword evidence="3" id="KW-1185">Reference proteome</keyword>
<feature type="transmembrane region" description="Helical" evidence="1">
    <location>
        <begin position="97"/>
        <end position="117"/>
    </location>
</feature>
<proteinExistence type="predicted"/>
<dbReference type="Proteomes" id="UP001107558">
    <property type="component" value="Chromosome 3"/>
</dbReference>
<keyword evidence="1" id="KW-0812">Transmembrane</keyword>
<accession>A0A9J6BKJ8</accession>
<keyword evidence="1" id="KW-0472">Membrane</keyword>
<feature type="transmembrane region" description="Helical" evidence="1">
    <location>
        <begin position="20"/>
        <end position="39"/>
    </location>
</feature>
<reference evidence="2" key="1">
    <citation type="submission" date="2021-03" db="EMBL/GenBank/DDBJ databases">
        <title>Chromosome level genome of the anhydrobiotic midge Polypedilum vanderplanki.</title>
        <authorList>
            <person name="Yoshida Y."/>
            <person name="Kikawada T."/>
            <person name="Gusev O."/>
        </authorList>
    </citation>
    <scope>NUCLEOTIDE SEQUENCE</scope>
    <source>
        <strain evidence="2">NIAS01</strain>
        <tissue evidence="2">Whole body or cell culture</tissue>
    </source>
</reference>
<organism evidence="2 3">
    <name type="scientific">Polypedilum vanderplanki</name>
    <name type="common">Sleeping chironomid midge</name>
    <dbReference type="NCBI Taxonomy" id="319348"/>
    <lineage>
        <taxon>Eukaryota</taxon>
        <taxon>Metazoa</taxon>
        <taxon>Ecdysozoa</taxon>
        <taxon>Arthropoda</taxon>
        <taxon>Hexapoda</taxon>
        <taxon>Insecta</taxon>
        <taxon>Pterygota</taxon>
        <taxon>Neoptera</taxon>
        <taxon>Endopterygota</taxon>
        <taxon>Diptera</taxon>
        <taxon>Nematocera</taxon>
        <taxon>Chironomoidea</taxon>
        <taxon>Chironomidae</taxon>
        <taxon>Chironominae</taxon>
        <taxon>Polypedilum</taxon>
        <taxon>Polypedilum</taxon>
    </lineage>
</organism>
<keyword evidence="1" id="KW-1133">Transmembrane helix</keyword>
<dbReference type="EMBL" id="JADBJN010000003">
    <property type="protein sequence ID" value="KAG5669902.1"/>
    <property type="molecule type" value="Genomic_DNA"/>
</dbReference>
<feature type="transmembrane region" description="Helical" evidence="1">
    <location>
        <begin position="129"/>
        <end position="152"/>
    </location>
</feature>
<dbReference type="AlphaFoldDB" id="A0A9J6BKJ8"/>
<feature type="transmembrane region" description="Helical" evidence="1">
    <location>
        <begin position="64"/>
        <end position="85"/>
    </location>
</feature>
<comment type="caution">
    <text evidence="2">The sequence shown here is derived from an EMBL/GenBank/DDBJ whole genome shotgun (WGS) entry which is preliminary data.</text>
</comment>
<sequence length="183" mass="21283">MIIFDRFLCCIKLKTFGKFFGWIGAVFSIMTAYALFLVASGRKTTGQNVSDHMFYGKDLSIEDFYYYTWLLIGLLLIIAILHIMLICGIKFLKSILILPYVVLSIILTASAICILPSKIHERKDNTYYAYFIVASIFTLIVSVYFSLCVYSLHQLVKYEEKRKKMYRNPDTIYIAPLSMKDYY</sequence>
<name>A0A9J6BKJ8_POLVA</name>